<dbReference type="eggNOG" id="ENOG5033FQA">
    <property type="taxonomic scope" value="Bacteria"/>
</dbReference>
<dbReference type="EMBL" id="ABEE02000016">
    <property type="protein sequence ID" value="EDP24158.1"/>
    <property type="molecule type" value="Genomic_DNA"/>
</dbReference>
<dbReference type="HOGENOM" id="CLU_2331200_0_0_9"/>
<dbReference type="Proteomes" id="UP000003162">
    <property type="component" value="Unassembled WGS sequence"/>
</dbReference>
<name>A8SKP2_9FIRM</name>
<dbReference type="GeneID" id="93384990"/>
<organism evidence="1 2">
    <name type="scientific">Parvimonas micra ATCC 33270</name>
    <dbReference type="NCBI Taxonomy" id="411465"/>
    <lineage>
        <taxon>Bacteria</taxon>
        <taxon>Bacillati</taxon>
        <taxon>Bacillota</taxon>
        <taxon>Tissierellia</taxon>
        <taxon>Tissierellales</taxon>
        <taxon>Peptoniphilaceae</taxon>
        <taxon>Parvimonas</taxon>
    </lineage>
</organism>
<comment type="caution">
    <text evidence="1">The sequence shown here is derived from an EMBL/GenBank/DDBJ whole genome shotgun (WGS) entry which is preliminary data.</text>
</comment>
<accession>A8SKP2</accession>
<dbReference type="InterPro" id="IPR008767">
    <property type="entry name" value="Phage_SPP1_head-tail_adaptor"/>
</dbReference>
<dbReference type="RefSeq" id="WP_004832623.1">
    <property type="nucleotide sequence ID" value="NZ_DS483517.1"/>
</dbReference>
<proteinExistence type="predicted"/>
<dbReference type="AlphaFoldDB" id="A8SKP2"/>
<sequence length="98" mass="11748">MFTEIITLLKKVKTIDEYGDTKITYEKKEVFGRLDRVYFSEALQAMSQGFENQFRFTLSDYYDYQKEEELIFDDEKYRIINTQRKGTSIELNCIKGID</sequence>
<reference evidence="1 2" key="1">
    <citation type="submission" date="2007-09" db="EMBL/GenBank/DDBJ databases">
        <title>Draft genome sequence of Peptostreptococcus micros (ATCC 33270).</title>
        <authorList>
            <person name="Sudarsanam P."/>
            <person name="Ley R."/>
            <person name="Guruge J."/>
            <person name="Turnbaugh P.J."/>
            <person name="Mahowald M."/>
            <person name="Liep D."/>
            <person name="Gordon J."/>
        </authorList>
    </citation>
    <scope>NUCLEOTIDE SEQUENCE [LARGE SCALE GENOMIC DNA]</scope>
    <source>
        <strain evidence="1 2">ATCC 33270</strain>
    </source>
</reference>
<dbReference type="NCBIfam" id="TIGR01563">
    <property type="entry name" value="gp16_SPP1"/>
    <property type="match status" value="1"/>
</dbReference>
<protein>
    <submittedName>
        <fullName evidence="1">Putative phage head-tail adaptor</fullName>
    </submittedName>
</protein>
<reference evidence="1 2" key="2">
    <citation type="submission" date="2007-09" db="EMBL/GenBank/DDBJ databases">
        <authorList>
            <person name="Fulton L."/>
            <person name="Clifton S."/>
            <person name="Fulton B."/>
            <person name="Xu J."/>
            <person name="Minx P."/>
            <person name="Pepin K.H."/>
            <person name="Johnson M."/>
            <person name="Thiruvilangam P."/>
            <person name="Bhonagiri V."/>
            <person name="Nash W.E."/>
            <person name="Mardis E.R."/>
            <person name="Wilson R.K."/>
        </authorList>
    </citation>
    <scope>NUCLEOTIDE SEQUENCE [LARGE SCALE GENOMIC DNA]</scope>
    <source>
        <strain evidence="1 2">ATCC 33270</strain>
    </source>
</reference>
<evidence type="ECO:0000313" key="2">
    <source>
        <dbReference type="Proteomes" id="UP000003162"/>
    </source>
</evidence>
<evidence type="ECO:0000313" key="1">
    <source>
        <dbReference type="EMBL" id="EDP24158.1"/>
    </source>
</evidence>
<gene>
    <name evidence="1" type="ORF">PEPMIC_00738</name>
</gene>